<name>A0A5C5YN86_9BACT</name>
<dbReference type="Proteomes" id="UP000315010">
    <property type="component" value="Unassembled WGS sequence"/>
</dbReference>
<feature type="transmembrane region" description="Helical" evidence="1">
    <location>
        <begin position="91"/>
        <end position="115"/>
    </location>
</feature>
<comment type="caution">
    <text evidence="2">The sequence shown here is derived from an EMBL/GenBank/DDBJ whole genome shotgun (WGS) entry which is preliminary data.</text>
</comment>
<keyword evidence="3" id="KW-1185">Reference proteome</keyword>
<sequence>MSRVAIVFGLLLCGLTIAGLIVSIHKMPSQFFPMMLGVPILFCGVVGLNPHRRRVSMQVAAMIAAVGMLTGGSNAVLSMTRIMHGVAVNPIALRIVFSAAVLCLVFLLCSIVSFLRNRAENRGMRTAVAK</sequence>
<evidence type="ECO:0000313" key="2">
    <source>
        <dbReference type="EMBL" id="TWT76287.1"/>
    </source>
</evidence>
<dbReference type="EMBL" id="SJPJ01000002">
    <property type="protein sequence ID" value="TWT76287.1"/>
    <property type="molecule type" value="Genomic_DNA"/>
</dbReference>
<organism evidence="2 3">
    <name type="scientific">Novipirellula herctigrandis</name>
    <dbReference type="NCBI Taxonomy" id="2527986"/>
    <lineage>
        <taxon>Bacteria</taxon>
        <taxon>Pseudomonadati</taxon>
        <taxon>Planctomycetota</taxon>
        <taxon>Planctomycetia</taxon>
        <taxon>Pirellulales</taxon>
        <taxon>Pirellulaceae</taxon>
        <taxon>Novipirellula</taxon>
    </lineage>
</organism>
<keyword evidence="1" id="KW-0472">Membrane</keyword>
<protein>
    <submittedName>
        <fullName evidence="2">Uncharacterized protein</fullName>
    </submittedName>
</protein>
<keyword evidence="1" id="KW-1133">Transmembrane helix</keyword>
<reference evidence="2 3" key="1">
    <citation type="submission" date="2019-02" db="EMBL/GenBank/DDBJ databases">
        <title>Deep-cultivation of Planctomycetes and their phenomic and genomic characterization uncovers novel biology.</title>
        <authorList>
            <person name="Wiegand S."/>
            <person name="Jogler M."/>
            <person name="Boedeker C."/>
            <person name="Pinto D."/>
            <person name="Vollmers J."/>
            <person name="Rivas-Marin E."/>
            <person name="Kohn T."/>
            <person name="Peeters S.H."/>
            <person name="Heuer A."/>
            <person name="Rast P."/>
            <person name="Oberbeckmann S."/>
            <person name="Bunk B."/>
            <person name="Jeske O."/>
            <person name="Meyerdierks A."/>
            <person name="Storesund J.E."/>
            <person name="Kallscheuer N."/>
            <person name="Luecker S."/>
            <person name="Lage O.M."/>
            <person name="Pohl T."/>
            <person name="Merkel B.J."/>
            <person name="Hornburger P."/>
            <person name="Mueller R.-W."/>
            <person name="Bruemmer F."/>
            <person name="Labrenz M."/>
            <person name="Spormann A.M."/>
            <person name="Op Den Camp H."/>
            <person name="Overmann J."/>
            <person name="Amann R."/>
            <person name="Jetten M.S.M."/>
            <person name="Mascher T."/>
            <person name="Medema M.H."/>
            <person name="Devos D.P."/>
            <person name="Kaster A.-K."/>
            <person name="Ovreas L."/>
            <person name="Rohde M."/>
            <person name="Galperin M.Y."/>
            <person name="Jogler C."/>
        </authorList>
    </citation>
    <scope>NUCLEOTIDE SEQUENCE [LARGE SCALE GENOMIC DNA]</scope>
    <source>
        <strain evidence="2 3">CA13</strain>
    </source>
</reference>
<feature type="transmembrane region" description="Helical" evidence="1">
    <location>
        <begin position="60"/>
        <end position="79"/>
    </location>
</feature>
<keyword evidence="1" id="KW-0812">Transmembrane</keyword>
<evidence type="ECO:0000313" key="3">
    <source>
        <dbReference type="Proteomes" id="UP000315010"/>
    </source>
</evidence>
<dbReference type="RefSeq" id="WP_146404083.1">
    <property type="nucleotide sequence ID" value="NZ_SJPJ01000002.1"/>
</dbReference>
<dbReference type="AlphaFoldDB" id="A0A5C5YN86"/>
<gene>
    <name evidence="2" type="ORF">CA13_67800</name>
</gene>
<accession>A0A5C5YN86</accession>
<evidence type="ECO:0000256" key="1">
    <source>
        <dbReference type="SAM" id="Phobius"/>
    </source>
</evidence>
<proteinExistence type="predicted"/>
<feature type="transmembrane region" description="Helical" evidence="1">
    <location>
        <begin position="30"/>
        <end position="48"/>
    </location>
</feature>
<dbReference type="OrthoDB" id="275750at2"/>